<dbReference type="GO" id="GO:0006281">
    <property type="term" value="P:DNA repair"/>
    <property type="evidence" value="ECO:0007669"/>
    <property type="project" value="TreeGrafter"/>
</dbReference>
<dbReference type="SUPFAM" id="SSF56112">
    <property type="entry name" value="Protein kinase-like (PK-like)"/>
    <property type="match status" value="1"/>
</dbReference>
<keyword evidence="6" id="KW-0418">Kinase</keyword>
<evidence type="ECO:0000256" key="1">
    <source>
        <dbReference type="ARBA" id="ARBA00007234"/>
    </source>
</evidence>
<feature type="domain" description="PI3K/PI4K catalytic" evidence="4">
    <location>
        <begin position="3141"/>
        <end position="3473"/>
    </location>
</feature>
<dbReference type="OrthoDB" id="5570127at2759"/>
<evidence type="ECO:0000259" key="4">
    <source>
        <dbReference type="PROSITE" id="PS50290"/>
    </source>
</evidence>
<proteinExistence type="inferred from homology"/>
<sequence>MAASTGMDVSMIIASTGDLEQRAARIADPSIDLSTKNAVACEIRDMLDTTRDTDTLRVLPWLIPTLLTLLRTGEPFRKVLLEILIRIPVGEPARTQSASIVECILHLLRNDNEDNVILACKIYVDLVRNYRCLTEENLTSFTTIFQESQHRMQALVQKYLAEDSEVVDSNEVFSGMDSPKVVAEMSLDMALFSQFSRNMIVPAIKATIQSSFSLLDLESPAQKKAREDSDAMGSVWTGMSTTIKNPTIYHDLISAQIKMLSYLAFVMRHSPPEQSDNHGDRLILHALRLQQDCPANGMSLRKELIVVFRHLMATPYRRSLLPQLDKLLNERLLLGDGLASKELLRAPVYTAVADLFHHLKPDLNTVQLTKIVHMYSRLLHNAALGISLHTLFAKVLIGLSDAIVAKETPQNAAYLMTLMFGTCLDRLEALTVVHEEIAAAADKIKNGESPVVNDAFIEKARPVGGVVYSEKPEEVMGESRMLFRTLLHGFRVCLAGLKKCEGAAPDGTLICRMFEGCIRCMTYFELERPNEPVEAIDWFAPILLEINPHVFQEVWTQKIEFFFDFAQKKIALLNICQALFSKEICSPALLSIVLRFLVDRLPLLGEYDDLTAAATIRWFKMTFAAVTVFPTANEPILASHLAKLLMDCFPLAVKATKPTHYFHLLRALFRSIGGGGGRFELLYKEVLPLLPEMLECLNRQFLSSEGQTRDMIVELCLTVPLRLTHLLPYLTYLMQPLAVALRGGTELIAQGLRTLELCIDNLTPDFLDPTLNIVLRELMDALSSHLKPHPVSHQLAHTTIRILGKLGGRNRRLLTKEPALEYHHHSENPKITIAFIGIQQEIAMAPAAALARQNIAKVPTTSAGPAYDFMEAALTSLLHQGVKGRNAEELFVSTLEGVFDAIHIAEVQEKAESFIRKLSQAVFDEELKRGSSRESTTYRSSTLLSSYLEAIPYAMARTQADQATKARTLIASIVQDLVTYTKQNNFNIQDLYLILHQLTNRFTALCLDDAWTRKVAGCGGIKMMTETADVGVKWVRDREIDLVRTLLHILKDLPTDLPKDVDDIIGVLTEVLRIGSSEIDFHSEAASQSPQVRNKLVALVGVFFPELQSAIPVVRQAAQACIKFLVKLSGRPEVDLLLPHRDRMLISIFTKPLRALTFPIQIGLIEAVRYCVSLNPGLLDLNDELLRLLHETLALADAEDSALLSRSNPRQGAIEVTKLRVACIKLLTASMPMTDFFHKHPQTRQRVTGVYFKSLYSDSSEVKDVAHEGLRMVLAHQSRLPKELLQTGLRPILMNLADPKRLSVSGLEGLARLLELLTNYFKVEIGHKLLDHFRFVADPQMLQASSRSPLGENEGITKLVRLANIFHLLPSTANIFLDSLVNAIVQTEAQMHFSGQSPFSEPLAKYLDRYPVEGVQFFVDNLHLPRHLRTLRSILQARLAPNVQRVLASRTNAILAACSSPATGNEVTSRVIPALSLFADLAALDPCWILEHNNVTEALVALWYTGMQQPERESLQRHTLMMSIFRSALEKSYRIDLIFPLVDIYTRNLEIDLVQTTHFLYQHVALSNDTIFQRNVLLRFLAWFGTSPCTWSHKAFFIRYVITPTLLVHATRNPSKQHLLDTSIVDRLHLLIWRRIVEGNHFTETDDMFKIELLHLTTVLVQHYSSAVSHVQKDILRCAWDLIGSCDDPIVKQTAFLLNARFFAVFQTPAKFILRTWTELLRAPQTEGRAVLRQEALAVLAPSLPNEPAENGYPKWAVTARRLLADDFSQTLAIYHLMIKQPALYYPVRRLFITYMVNSLSKLGLMSTSNPETRLLSIDILQVIFNWERQALSEREGSDAKEVWLTPLGYRENMVSYLVRLATLINDAPSRANLVPRALSLLQRMVGPNGWTDVAFGLRYFSRALEVNELNSEAALTLAIASAKVLQVIASEQNDEWWNVNAVVLQKLIRKGLVTEEYGLHDALHPIFDRLSRIYPLPKEEEIEPQSEMGEFHSYIYASIGEGLRNTTSLRGILLMLKSIVQVNQDRIEQFSPLLMKLLGKILKEHVSSCTTITNNQDTSVRLLISIVDICEMAIGSLGEQRKWLLSNLIVMVDKSKNLALCRYILELVKGWCIVKAESTPTMREKASLLLKMVTFESKSEPLFNSFLELVYEIYTEPTLRRSDLTARLEPLFFIGCRSKDFSLRERFLDLLDVSVPRSLFSRLMYICAVQSWEPVADHNWLHIALHLILGAADQEPPERRISAPSSLVARPKSQDLIRPLLRLVLTVPQSVHDMWVSVFPAAWACLSRREQGDLTQHMINLLSKDYHIKQAEMRPNVIQTLLTGLHACSPPMVLPPHLIKYLAKTFGAWYISLEILGSSLDHLKDDEITLRENVLDSLADVYSELAEDDMFYGLWRRRSLQAETNNAIALEQIGMWDQAMNAYETAQQRARSGAIPYTEQEYCLWEDHWILSAEKLQQWDLLYDLGRNEGDHDLILESAWRVKDWSENREALEDHISQLPEVPTPRKRVFEAFLALLKLPTSADKNSEFTMILEDGMQIALRKWISLPPHLSPAHVPLLQHFQQFVELQEAVQIFGSLSTTNAQNLEKKSSDLKMVLQAWRERLPNVHDDISIWSDLVAWRQNVFHSINNAYIPLIGSSTQAGAANSNTAGYRGYHETAWIINRFAHVARKHDLLDVCHTALAKIYTLPNIEISEAFLKLREQARCYYQKPNELRAGLDVIDNTNLVYFSVSQKAEFFTLKGLFHARFGRHEEANAAFGQAVQMDMNQAKAWAEWGRWNDRMFKEHPSDLSHAGNAVSCYLQAAGLYKSGKSRPLLARVLWLLSVDDGTLTVSRAFDTYKGEAAFWFWITIIPQLCASLSHREVKQSRYVLLNLARLYPQALFFNLRTTREEVLTTKRLIPRPSVPQAQPIPARTSESSPTNTNGNDVPMADGTSSQASTVSTDSSQTAVTQNGQQFIVDPSAVHRPTWDCVEELVQNLKTSFPLLILNLETLVDQIISRFKPTHEEDIYRHICMLLQDALSHYLVRANQTEDDGQLTASTIAHLHRLSQGITQPQVKKEYEEDFITAKLTHYEYIQRLQQWRDKYEVLLDSRPRVQPLDSLSHYLTEFQYSKVDELDVPGQYTEDKDNSQGFIKIQKLVPKFENTRSQGCCWKRITIHGSDNSRIPFIVQHPYHRTFRREERVSQVCRTFNGVLSRKKETRKRNLNFHLPVAVSCSPNIRLYQMDSSYISLSDIYELHCESMGFQREDPILYSGEKVKKVMREIKQSGRQFGKADYLTLKKNVIDEVSSKMIPDDVLTRYMIRTMDGPSSLWRMRKQFALQHAANCFMTFIFFMSSRQPARFQVSRSTGLVAMTELFAGLGGQQQPIFSTSDVVPFRFTPAFQNFLGPIVTEGVFAPSLMAIGRSLTETEYALETPLRLFVRDEICGVLIQRNRPVNIDQSFRQAVNLSIDAVINRAEALACKIDREQAATGTVPAIQTVTSTISAATNPVQLTKMGELYYPWF</sequence>
<dbReference type="Pfam" id="PF20206">
    <property type="entry name" value="Tra1_ring"/>
    <property type="match status" value="2"/>
</dbReference>
<dbReference type="Pfam" id="PF20175">
    <property type="entry name" value="Tra1_central"/>
    <property type="match status" value="1"/>
</dbReference>
<dbReference type="InterPro" id="IPR000403">
    <property type="entry name" value="PI3/4_kinase_cat_dom"/>
</dbReference>
<keyword evidence="6" id="KW-0808">Transferase</keyword>
<dbReference type="InterPro" id="IPR014009">
    <property type="entry name" value="PIK_FAT"/>
</dbReference>
<feature type="compositionally biased region" description="Low complexity" evidence="3">
    <location>
        <begin position="2935"/>
        <end position="2948"/>
    </location>
</feature>
<keyword evidence="7" id="KW-1185">Reference proteome</keyword>
<accession>A0A6A4IIW7</accession>
<feature type="repeat" description="TPR" evidence="2">
    <location>
        <begin position="2736"/>
        <end position="2769"/>
    </location>
</feature>
<evidence type="ECO:0000256" key="3">
    <source>
        <dbReference type="SAM" id="MobiDB-lite"/>
    </source>
</evidence>
<feature type="compositionally biased region" description="Polar residues" evidence="3">
    <location>
        <begin position="2916"/>
        <end position="2927"/>
    </location>
</feature>
<evidence type="ECO:0000259" key="5">
    <source>
        <dbReference type="PROSITE" id="PS51189"/>
    </source>
</evidence>
<reference evidence="6" key="1">
    <citation type="journal article" date="2019" name="Environ. Microbiol.">
        <title>Fungal ecological strategies reflected in gene transcription - a case study of two litter decomposers.</title>
        <authorList>
            <person name="Barbi F."/>
            <person name="Kohler A."/>
            <person name="Barry K."/>
            <person name="Baskaran P."/>
            <person name="Daum C."/>
            <person name="Fauchery L."/>
            <person name="Ihrmark K."/>
            <person name="Kuo A."/>
            <person name="LaButti K."/>
            <person name="Lipzen A."/>
            <person name="Morin E."/>
            <person name="Grigoriev I.V."/>
            <person name="Henrissat B."/>
            <person name="Lindahl B."/>
            <person name="Martin F."/>
        </authorList>
    </citation>
    <scope>NUCLEOTIDE SEQUENCE</scope>
    <source>
        <strain evidence="6">JB14</strain>
    </source>
</reference>
<dbReference type="InterPro" id="IPR011009">
    <property type="entry name" value="Kinase-like_dom_sf"/>
</dbReference>
<dbReference type="SUPFAM" id="SSF48452">
    <property type="entry name" value="TPR-like"/>
    <property type="match status" value="1"/>
</dbReference>
<dbReference type="GO" id="GO:0000124">
    <property type="term" value="C:SAGA complex"/>
    <property type="evidence" value="ECO:0007669"/>
    <property type="project" value="TreeGrafter"/>
</dbReference>
<keyword evidence="2" id="KW-0802">TPR repeat</keyword>
<dbReference type="PANTHER" id="PTHR11139:SF1">
    <property type="entry name" value="TRANSFORMATION_TRANSCRIPTION DOMAIN-ASSOCIATED PROTEIN"/>
    <property type="match status" value="1"/>
</dbReference>
<dbReference type="Pfam" id="PF00454">
    <property type="entry name" value="PI3_PI4_kinase"/>
    <property type="match status" value="1"/>
</dbReference>
<dbReference type="PROSITE" id="PS50005">
    <property type="entry name" value="TPR"/>
    <property type="match status" value="1"/>
</dbReference>
<dbReference type="GO" id="GO:0005634">
    <property type="term" value="C:nucleus"/>
    <property type="evidence" value="ECO:0007669"/>
    <property type="project" value="TreeGrafter"/>
</dbReference>
<dbReference type="Pfam" id="PF02259">
    <property type="entry name" value="FAT"/>
    <property type="match status" value="1"/>
</dbReference>
<feature type="region of interest" description="Disordered" evidence="3">
    <location>
        <begin position="2898"/>
        <end position="2948"/>
    </location>
</feature>
<dbReference type="InterPro" id="IPR003151">
    <property type="entry name" value="PIK-rel_kinase_FAT"/>
</dbReference>
<dbReference type="PANTHER" id="PTHR11139">
    <property type="entry name" value="ATAXIA TELANGIECTASIA MUTATED ATM -RELATED"/>
    <property type="match status" value="1"/>
</dbReference>
<evidence type="ECO:0000256" key="2">
    <source>
        <dbReference type="PROSITE-ProRule" id="PRU00339"/>
    </source>
</evidence>
<dbReference type="InterPro" id="IPR011990">
    <property type="entry name" value="TPR-like_helical_dom_sf"/>
</dbReference>
<dbReference type="InterPro" id="IPR046805">
    <property type="entry name" value="Tra1_ring"/>
</dbReference>
<dbReference type="PROSITE" id="PS51189">
    <property type="entry name" value="FAT"/>
    <property type="match status" value="1"/>
</dbReference>
<dbReference type="Proteomes" id="UP000799118">
    <property type="component" value="Unassembled WGS sequence"/>
</dbReference>
<organism evidence="6 7">
    <name type="scientific">Gymnopus androsaceus JB14</name>
    <dbReference type="NCBI Taxonomy" id="1447944"/>
    <lineage>
        <taxon>Eukaryota</taxon>
        <taxon>Fungi</taxon>
        <taxon>Dikarya</taxon>
        <taxon>Basidiomycota</taxon>
        <taxon>Agaricomycotina</taxon>
        <taxon>Agaricomycetes</taxon>
        <taxon>Agaricomycetidae</taxon>
        <taxon>Agaricales</taxon>
        <taxon>Marasmiineae</taxon>
        <taxon>Omphalotaceae</taxon>
        <taxon>Gymnopus</taxon>
    </lineage>
</organism>
<gene>
    <name evidence="6" type="ORF">BT96DRAFT_912717</name>
</gene>
<dbReference type="InterPro" id="IPR046807">
    <property type="entry name" value="Tra1_central"/>
</dbReference>
<dbReference type="InterPro" id="IPR019734">
    <property type="entry name" value="TPR_rpt"/>
</dbReference>
<feature type="domain" description="FAT" evidence="5">
    <location>
        <begin position="2339"/>
        <end position="2893"/>
    </location>
</feature>
<dbReference type="InterPro" id="IPR016024">
    <property type="entry name" value="ARM-type_fold"/>
</dbReference>
<dbReference type="GO" id="GO:0004672">
    <property type="term" value="F:protein kinase activity"/>
    <property type="evidence" value="ECO:0007669"/>
    <property type="project" value="UniProtKB-ARBA"/>
</dbReference>
<comment type="similarity">
    <text evidence="1">Belongs to the PI3/PI4-kinase family. TRA1 subfamily.</text>
</comment>
<dbReference type="EMBL" id="ML769385">
    <property type="protein sequence ID" value="KAE9410561.1"/>
    <property type="molecule type" value="Genomic_DNA"/>
</dbReference>
<evidence type="ECO:0000313" key="7">
    <source>
        <dbReference type="Proteomes" id="UP000799118"/>
    </source>
</evidence>
<protein>
    <submittedName>
        <fullName evidence="6">Atypical/PIKK/TRRAP protein kinase</fullName>
    </submittedName>
</protein>
<dbReference type="SMART" id="SM00146">
    <property type="entry name" value="PI3Kc"/>
    <property type="match status" value="1"/>
</dbReference>
<dbReference type="GO" id="GO:0006355">
    <property type="term" value="P:regulation of DNA-templated transcription"/>
    <property type="evidence" value="ECO:0007669"/>
    <property type="project" value="TreeGrafter"/>
</dbReference>
<name>A0A6A4IIW7_9AGAR</name>
<evidence type="ECO:0000313" key="6">
    <source>
        <dbReference type="EMBL" id="KAE9410561.1"/>
    </source>
</evidence>
<dbReference type="CDD" id="cd05163">
    <property type="entry name" value="PIKK_TRRAP"/>
    <property type="match status" value="1"/>
</dbReference>
<dbReference type="InterPro" id="IPR050517">
    <property type="entry name" value="DDR_Repair_Kinase"/>
</dbReference>
<dbReference type="GO" id="GO:0035267">
    <property type="term" value="C:NuA4 histone acetyltransferase complex"/>
    <property type="evidence" value="ECO:0007669"/>
    <property type="project" value="TreeGrafter"/>
</dbReference>
<dbReference type="SUPFAM" id="SSF48371">
    <property type="entry name" value="ARM repeat"/>
    <property type="match status" value="2"/>
</dbReference>
<dbReference type="PROSITE" id="PS50290">
    <property type="entry name" value="PI3_4_KINASE_3"/>
    <property type="match status" value="1"/>
</dbReference>